<organism evidence="1 2">
    <name type="scientific">Teratosphaeria nubilosa</name>
    <dbReference type="NCBI Taxonomy" id="161662"/>
    <lineage>
        <taxon>Eukaryota</taxon>
        <taxon>Fungi</taxon>
        <taxon>Dikarya</taxon>
        <taxon>Ascomycota</taxon>
        <taxon>Pezizomycotina</taxon>
        <taxon>Dothideomycetes</taxon>
        <taxon>Dothideomycetidae</taxon>
        <taxon>Mycosphaerellales</taxon>
        <taxon>Teratosphaeriaceae</taxon>
        <taxon>Teratosphaeria</taxon>
    </lineage>
</organism>
<evidence type="ECO:0000313" key="2">
    <source>
        <dbReference type="Proteomes" id="UP000799436"/>
    </source>
</evidence>
<reference evidence="1" key="1">
    <citation type="journal article" date="2020" name="Stud. Mycol.">
        <title>101 Dothideomycetes genomes: a test case for predicting lifestyles and emergence of pathogens.</title>
        <authorList>
            <person name="Haridas S."/>
            <person name="Albert R."/>
            <person name="Binder M."/>
            <person name="Bloem J."/>
            <person name="Labutti K."/>
            <person name="Salamov A."/>
            <person name="Andreopoulos B."/>
            <person name="Baker S."/>
            <person name="Barry K."/>
            <person name="Bills G."/>
            <person name="Bluhm B."/>
            <person name="Cannon C."/>
            <person name="Castanera R."/>
            <person name="Culley D."/>
            <person name="Daum C."/>
            <person name="Ezra D."/>
            <person name="Gonzalez J."/>
            <person name="Henrissat B."/>
            <person name="Kuo A."/>
            <person name="Liang C."/>
            <person name="Lipzen A."/>
            <person name="Lutzoni F."/>
            <person name="Magnuson J."/>
            <person name="Mondo S."/>
            <person name="Nolan M."/>
            <person name="Ohm R."/>
            <person name="Pangilinan J."/>
            <person name="Park H.-J."/>
            <person name="Ramirez L."/>
            <person name="Alfaro M."/>
            <person name="Sun H."/>
            <person name="Tritt A."/>
            <person name="Yoshinaga Y."/>
            <person name="Zwiers L.-H."/>
            <person name="Turgeon B."/>
            <person name="Goodwin S."/>
            <person name="Spatafora J."/>
            <person name="Crous P."/>
            <person name="Grigoriev I."/>
        </authorList>
    </citation>
    <scope>NUCLEOTIDE SEQUENCE</scope>
    <source>
        <strain evidence="1">CBS 116005</strain>
    </source>
</reference>
<dbReference type="InterPro" id="IPR011009">
    <property type="entry name" value="Kinase-like_dom_sf"/>
</dbReference>
<gene>
    <name evidence="1" type="ORF">EJ03DRAFT_372779</name>
</gene>
<dbReference type="SUPFAM" id="SSF56112">
    <property type="entry name" value="Protein kinase-like (PK-like)"/>
    <property type="match status" value="1"/>
</dbReference>
<dbReference type="OrthoDB" id="5134445at2759"/>
<protein>
    <recommendedName>
        <fullName evidence="3">Protein kinase domain-containing protein</fullName>
    </recommendedName>
</protein>
<name>A0A6G1LEZ4_9PEZI</name>
<proteinExistence type="predicted"/>
<accession>A0A6G1LEZ4</accession>
<dbReference type="AlphaFoldDB" id="A0A6G1LEZ4"/>
<evidence type="ECO:0008006" key="3">
    <source>
        <dbReference type="Google" id="ProtNLM"/>
    </source>
</evidence>
<sequence length="322" mass="36251">MSQAVSPEDADTIQQFYHTNQSLSLTLDINSGAAHTIRAKILKLHQPSTLSCVLTVELLRPKTASRELPAQAILKLYDRRFSDQLRSDEKIAPWSEATEQAFAEFIASGQAAIFVKRLREDDDFEEPAEGWSPAENEAYLHNECGGLFETEVRAYDMMRSLQGKQIPKLYGSVSFPLDPDAPAEPLLTIKGLLLEYIPGPTLSEMIDSVPVSKWQYLVDRAVQIVRDYSLLGIRNKDVRCSNFIINESVPDDDEHRVVMLDFALCTFRDTGQTEAEWGRAKWSQDEEGAVGAVMKTRLAKVGFELEYVPSNQWIEYAPGEDD</sequence>
<keyword evidence="2" id="KW-1185">Reference proteome</keyword>
<evidence type="ECO:0000313" key="1">
    <source>
        <dbReference type="EMBL" id="KAF2771426.1"/>
    </source>
</evidence>
<dbReference type="Proteomes" id="UP000799436">
    <property type="component" value="Unassembled WGS sequence"/>
</dbReference>
<dbReference type="EMBL" id="ML995819">
    <property type="protein sequence ID" value="KAF2771426.1"/>
    <property type="molecule type" value="Genomic_DNA"/>
</dbReference>